<dbReference type="EMBL" id="CP000590">
    <property type="protein sequence ID" value="ABO98240.1"/>
    <property type="molecule type" value="Genomic_DNA"/>
</dbReference>
<accession>A4S3M4</accession>
<dbReference type="AlphaFoldDB" id="A4S3M4"/>
<dbReference type="RefSeq" id="XP_001419947.1">
    <property type="nucleotide sequence ID" value="XM_001419910.1"/>
</dbReference>
<name>A4S3M4_OSTLU</name>
<evidence type="ECO:0008006" key="3">
    <source>
        <dbReference type="Google" id="ProtNLM"/>
    </source>
</evidence>
<sequence>MSPTLTMYEDAASDNNGIDVDVGSWSSDVIVEYLKSKLTPSPDASSRSSRDEL</sequence>
<dbReference type="Gramene" id="ABO98240">
    <property type="protein sequence ID" value="ABO98240"/>
    <property type="gene ID" value="OSTLU_26104"/>
</dbReference>
<evidence type="ECO:0000313" key="2">
    <source>
        <dbReference type="Proteomes" id="UP000001568"/>
    </source>
</evidence>
<dbReference type="Proteomes" id="UP000001568">
    <property type="component" value="Chromosome 10"/>
</dbReference>
<keyword evidence="2" id="KW-1185">Reference proteome</keyword>
<gene>
    <name evidence="1" type="ORF">OSTLU_26104</name>
</gene>
<dbReference type="HOGENOM" id="CLU_3072074_0_0_1"/>
<organism evidence="1 2">
    <name type="scientific">Ostreococcus lucimarinus (strain CCE9901)</name>
    <dbReference type="NCBI Taxonomy" id="436017"/>
    <lineage>
        <taxon>Eukaryota</taxon>
        <taxon>Viridiplantae</taxon>
        <taxon>Chlorophyta</taxon>
        <taxon>Mamiellophyceae</taxon>
        <taxon>Mamiellales</taxon>
        <taxon>Bathycoccaceae</taxon>
        <taxon>Ostreococcus</taxon>
    </lineage>
</organism>
<dbReference type="GeneID" id="5003986"/>
<proteinExistence type="predicted"/>
<dbReference type="KEGG" id="olu:OSTLU_26104"/>
<reference evidence="1 2" key="1">
    <citation type="journal article" date="2007" name="Proc. Natl. Acad. Sci. U.S.A.">
        <title>The tiny eukaryote Ostreococcus provides genomic insights into the paradox of plankton speciation.</title>
        <authorList>
            <person name="Palenik B."/>
            <person name="Grimwood J."/>
            <person name="Aerts A."/>
            <person name="Rouze P."/>
            <person name="Salamov A."/>
            <person name="Putnam N."/>
            <person name="Dupont C."/>
            <person name="Jorgensen R."/>
            <person name="Derelle E."/>
            <person name="Rombauts S."/>
            <person name="Zhou K."/>
            <person name="Otillar R."/>
            <person name="Merchant S.S."/>
            <person name="Podell S."/>
            <person name="Gaasterland T."/>
            <person name="Napoli C."/>
            <person name="Gendler K."/>
            <person name="Manuell A."/>
            <person name="Tai V."/>
            <person name="Vallon O."/>
            <person name="Piganeau G."/>
            <person name="Jancek S."/>
            <person name="Heijde M."/>
            <person name="Jabbari K."/>
            <person name="Bowler C."/>
            <person name="Lohr M."/>
            <person name="Robbens S."/>
            <person name="Werner G."/>
            <person name="Dubchak I."/>
            <person name="Pazour G.J."/>
            <person name="Ren Q."/>
            <person name="Paulsen I."/>
            <person name="Delwiche C."/>
            <person name="Schmutz J."/>
            <person name="Rokhsar D."/>
            <person name="Van de Peer Y."/>
            <person name="Moreau H."/>
            <person name="Grigoriev I.V."/>
        </authorList>
    </citation>
    <scope>NUCLEOTIDE SEQUENCE [LARGE SCALE GENOMIC DNA]</scope>
    <source>
        <strain evidence="1 2">CCE9901</strain>
    </source>
</reference>
<protein>
    <recommendedName>
        <fullName evidence="3">Selenoprotein F/M domain-containing protein</fullName>
    </recommendedName>
</protein>
<evidence type="ECO:0000313" key="1">
    <source>
        <dbReference type="EMBL" id="ABO98240.1"/>
    </source>
</evidence>